<evidence type="ECO:0000313" key="5">
    <source>
        <dbReference type="Proteomes" id="UP000275256"/>
    </source>
</evidence>
<sequence length="274" mass="29133">MMRCALIGDPAEHSLSPAIHRDGYRRLGLDWRYDAVTVAPDDLEGFVSGCLADDEWAGLSVTAPHKEAIVAFGEPDHVTRLVGAGNTLVMRDSTPGRTPTVHNTDVPGFVRAWRARGLSTPRTAAIVGNGATARSLLVALAGLHLTRVVILARDTTRATRIVELGIALGVDTTVQPLGFHLPETDLVANTIPAAATQPHAQGWADAAPWLFDAVYDPWPTPLGAAATADHTVLTGLDLLAGQAVDQFHLLTGGAVTFEDCHEAAAAELRRRTRK</sequence>
<dbReference type="PANTHER" id="PTHR21089:SF1">
    <property type="entry name" value="BIFUNCTIONAL 3-DEHYDROQUINATE DEHYDRATASE_SHIKIMATE DEHYDROGENASE, CHLOROPLASTIC"/>
    <property type="match status" value="1"/>
</dbReference>
<keyword evidence="2" id="KW-0057">Aromatic amino acid biosynthesis</keyword>
<dbReference type="GO" id="GO:0005829">
    <property type="term" value="C:cytosol"/>
    <property type="evidence" value="ECO:0007669"/>
    <property type="project" value="TreeGrafter"/>
</dbReference>
<dbReference type="InterPro" id="IPR046346">
    <property type="entry name" value="Aminoacid_DH-like_N_sf"/>
</dbReference>
<name>A0A3M0G1A4_9ACTN</name>
<dbReference type="GO" id="GO:0009423">
    <property type="term" value="P:chorismate biosynthetic process"/>
    <property type="evidence" value="ECO:0007669"/>
    <property type="project" value="TreeGrafter"/>
</dbReference>
<evidence type="ECO:0000313" key="4">
    <source>
        <dbReference type="EMBL" id="RMB58741.1"/>
    </source>
</evidence>
<proteinExistence type="predicted"/>
<dbReference type="InterPro" id="IPR036291">
    <property type="entry name" value="NAD(P)-bd_dom_sf"/>
</dbReference>
<accession>A0A3M0G1A4</accession>
<dbReference type="Pfam" id="PF08501">
    <property type="entry name" value="Shikimate_dh_N"/>
    <property type="match status" value="1"/>
</dbReference>
<dbReference type="EMBL" id="REFW01000003">
    <property type="protein sequence ID" value="RMB58741.1"/>
    <property type="molecule type" value="Genomic_DNA"/>
</dbReference>
<comment type="caution">
    <text evidence="4">The sequence shown here is derived from an EMBL/GenBank/DDBJ whole genome shotgun (WGS) entry which is preliminary data.</text>
</comment>
<dbReference type="GO" id="GO:0019632">
    <property type="term" value="P:shikimate metabolic process"/>
    <property type="evidence" value="ECO:0007669"/>
    <property type="project" value="TreeGrafter"/>
</dbReference>
<feature type="domain" description="Shikimate dehydrogenase substrate binding N-terminal" evidence="3">
    <location>
        <begin position="6"/>
        <end position="88"/>
    </location>
</feature>
<evidence type="ECO:0000259" key="3">
    <source>
        <dbReference type="Pfam" id="PF08501"/>
    </source>
</evidence>
<dbReference type="Gene3D" id="3.40.50.10860">
    <property type="entry name" value="Leucine Dehydrogenase, chain A, domain 1"/>
    <property type="match status" value="1"/>
</dbReference>
<dbReference type="PANTHER" id="PTHR21089">
    <property type="entry name" value="SHIKIMATE DEHYDROGENASE"/>
    <property type="match status" value="1"/>
</dbReference>
<keyword evidence="5" id="KW-1185">Reference proteome</keyword>
<comment type="pathway">
    <text evidence="1">Metabolic intermediate biosynthesis; chorismate biosynthesis; chorismate from D-erythrose 4-phosphate and phosphoenolpyruvate: step 4/7.</text>
</comment>
<dbReference type="InterPro" id="IPR013708">
    <property type="entry name" value="Shikimate_DH-bd_N"/>
</dbReference>
<gene>
    <name evidence="4" type="ORF">EAX62_11450</name>
</gene>
<dbReference type="GO" id="GO:0050661">
    <property type="term" value="F:NADP binding"/>
    <property type="evidence" value="ECO:0007669"/>
    <property type="project" value="TreeGrafter"/>
</dbReference>
<organism evidence="4 5">
    <name type="scientific">Tessaracoccus antarcticus</name>
    <dbReference type="NCBI Taxonomy" id="2479848"/>
    <lineage>
        <taxon>Bacteria</taxon>
        <taxon>Bacillati</taxon>
        <taxon>Actinomycetota</taxon>
        <taxon>Actinomycetes</taxon>
        <taxon>Propionibacteriales</taxon>
        <taxon>Propionibacteriaceae</taxon>
        <taxon>Tessaracoccus</taxon>
    </lineage>
</organism>
<dbReference type="SUPFAM" id="SSF53223">
    <property type="entry name" value="Aminoacid dehydrogenase-like, N-terminal domain"/>
    <property type="match status" value="1"/>
</dbReference>
<reference evidence="4 5" key="1">
    <citation type="submission" date="2018-10" db="EMBL/GenBank/DDBJ databases">
        <title>Tessaracoccus antarcticuss sp. nov., isolated from sediment.</title>
        <authorList>
            <person name="Zhou L.Y."/>
            <person name="Du Z.J."/>
        </authorList>
    </citation>
    <scope>NUCLEOTIDE SEQUENCE [LARGE SCALE GENOMIC DNA]</scope>
    <source>
        <strain evidence="4 5">JDX10</strain>
    </source>
</reference>
<dbReference type="GO" id="GO:0009073">
    <property type="term" value="P:aromatic amino acid family biosynthetic process"/>
    <property type="evidence" value="ECO:0007669"/>
    <property type="project" value="UniProtKB-KW"/>
</dbReference>
<dbReference type="GO" id="GO:0004764">
    <property type="term" value="F:shikimate 3-dehydrogenase (NADP+) activity"/>
    <property type="evidence" value="ECO:0007669"/>
    <property type="project" value="InterPro"/>
</dbReference>
<dbReference type="Proteomes" id="UP000275256">
    <property type="component" value="Unassembled WGS sequence"/>
</dbReference>
<protein>
    <submittedName>
        <fullName evidence="4">Shikimate dehydrogenase</fullName>
    </submittedName>
</protein>
<dbReference type="InterPro" id="IPR022893">
    <property type="entry name" value="Shikimate_DH_fam"/>
</dbReference>
<dbReference type="Gene3D" id="3.40.50.720">
    <property type="entry name" value="NAD(P)-binding Rossmann-like Domain"/>
    <property type="match status" value="1"/>
</dbReference>
<dbReference type="SUPFAM" id="SSF51735">
    <property type="entry name" value="NAD(P)-binding Rossmann-fold domains"/>
    <property type="match status" value="1"/>
</dbReference>
<dbReference type="AlphaFoldDB" id="A0A3M0G1A4"/>
<evidence type="ECO:0000256" key="1">
    <source>
        <dbReference type="ARBA" id="ARBA00004871"/>
    </source>
</evidence>
<keyword evidence="2" id="KW-0028">Amino-acid biosynthesis</keyword>
<evidence type="ECO:0000256" key="2">
    <source>
        <dbReference type="ARBA" id="ARBA00023141"/>
    </source>
</evidence>